<gene>
    <name evidence="1" type="ORF">EAIL5_1791</name>
</gene>
<evidence type="ECO:0000313" key="1">
    <source>
        <dbReference type="EMBL" id="CBX80611.1"/>
    </source>
</evidence>
<dbReference type="AlphaFoldDB" id="E5B558"/>
<reference evidence="1" key="1">
    <citation type="journal article" date="2011" name="J. Bacteriol.">
        <title>Genome Sequence of an Erwinia amylovora Strain with Pathogenicity Restricted to Rubus Plants.</title>
        <authorList>
            <person name="Powney R."/>
            <person name="Smits T.H."/>
            <person name="Sawbridge T."/>
            <person name="Frey B."/>
            <person name="Blom J."/>
            <person name="Frey J.E."/>
            <person name="Plummer K.M."/>
            <person name="Beer S.V."/>
            <person name="Luck J."/>
            <person name="Duffy B."/>
            <person name="Rodoni B."/>
        </authorList>
    </citation>
    <scope>NUCLEOTIDE SEQUENCE</scope>
    <source>
        <strain evidence="1">ATCC BAA-2158</strain>
    </source>
</reference>
<organism evidence="1">
    <name type="scientific">Erwinia amylovora ATCC BAA-2158</name>
    <dbReference type="NCBI Taxonomy" id="889211"/>
    <lineage>
        <taxon>Bacteria</taxon>
        <taxon>Pseudomonadati</taxon>
        <taxon>Pseudomonadota</taxon>
        <taxon>Gammaproteobacteria</taxon>
        <taxon>Enterobacterales</taxon>
        <taxon>Erwiniaceae</taxon>
        <taxon>Erwinia</taxon>
    </lineage>
</organism>
<protein>
    <submittedName>
        <fullName evidence="1">Uncharacterized protein</fullName>
    </submittedName>
</protein>
<accession>E5B558</accession>
<dbReference type="EMBL" id="FR719190">
    <property type="protein sequence ID" value="CBX80611.1"/>
    <property type="molecule type" value="Genomic_DNA"/>
</dbReference>
<name>E5B558_ERWAM</name>
<sequence length="43" mass="4587">MLNMINMSGQAIRNHICSLLSPFAARSLKSVNIGGDVIAIGSW</sequence>
<proteinExistence type="predicted"/>